<organism evidence="3 4">
    <name type="scientific">Zobellella denitrificans</name>
    <dbReference type="NCBI Taxonomy" id="347534"/>
    <lineage>
        <taxon>Bacteria</taxon>
        <taxon>Pseudomonadati</taxon>
        <taxon>Pseudomonadota</taxon>
        <taxon>Gammaproteobacteria</taxon>
        <taxon>Aeromonadales</taxon>
        <taxon>Aeromonadaceae</taxon>
        <taxon>Zobellella</taxon>
    </lineage>
</organism>
<dbReference type="Pfam" id="PF01471">
    <property type="entry name" value="PG_binding_1"/>
    <property type="match status" value="1"/>
</dbReference>
<dbReference type="SUPFAM" id="SSF52540">
    <property type="entry name" value="P-loop containing nucleoside triphosphate hydrolases"/>
    <property type="match status" value="1"/>
</dbReference>
<dbReference type="PANTHER" id="PTHR35894:SF1">
    <property type="entry name" value="PHOSPHORIBULOKINASE _ URIDINE KINASE FAMILY"/>
    <property type="match status" value="1"/>
</dbReference>
<dbReference type="Pfam" id="PF21327">
    <property type="entry name" value="GspA_C39-like"/>
    <property type="match status" value="1"/>
</dbReference>
<evidence type="ECO:0000313" key="4">
    <source>
        <dbReference type="Proteomes" id="UP000217763"/>
    </source>
</evidence>
<name>A0A291HV53_9GAMM</name>
<dbReference type="InterPro" id="IPR036366">
    <property type="entry name" value="PGBDSf"/>
</dbReference>
<accession>A0A291HV53</accession>
<feature type="domain" description="AAA+ ATPase" evidence="2">
    <location>
        <begin position="42"/>
        <end position="184"/>
    </location>
</feature>
<dbReference type="AlphaFoldDB" id="A0A291HV53"/>
<dbReference type="InterPro" id="IPR036365">
    <property type="entry name" value="PGBD-like_sf"/>
</dbReference>
<proteinExistence type="predicted"/>
<dbReference type="InterPro" id="IPR027417">
    <property type="entry name" value="P-loop_NTPase"/>
</dbReference>
<evidence type="ECO:0000256" key="1">
    <source>
        <dbReference type="SAM" id="MobiDB-lite"/>
    </source>
</evidence>
<dbReference type="Gene3D" id="1.10.101.10">
    <property type="entry name" value="PGBD-like superfamily/PGBD"/>
    <property type="match status" value="1"/>
</dbReference>
<dbReference type="PANTHER" id="PTHR35894">
    <property type="entry name" value="GENERAL SECRETION PATHWAY PROTEIN A-RELATED"/>
    <property type="match status" value="1"/>
</dbReference>
<reference evidence="4" key="1">
    <citation type="submission" date="2015-09" db="EMBL/GenBank/DDBJ databases">
        <authorList>
            <person name="Shao Z."/>
            <person name="Wang L."/>
        </authorList>
    </citation>
    <scope>NUCLEOTIDE SEQUENCE [LARGE SCALE GENOMIC DNA]</scope>
    <source>
        <strain evidence="4">F13-1</strain>
    </source>
</reference>
<dbReference type="SMART" id="SM00382">
    <property type="entry name" value="AAA"/>
    <property type="match status" value="1"/>
</dbReference>
<dbReference type="InterPro" id="IPR048809">
    <property type="entry name" value="GspA_C39-like"/>
</dbReference>
<evidence type="ECO:0000259" key="2">
    <source>
        <dbReference type="SMART" id="SM00382"/>
    </source>
</evidence>
<dbReference type="Gene3D" id="3.40.50.300">
    <property type="entry name" value="P-loop containing nucleotide triphosphate hydrolases"/>
    <property type="match status" value="1"/>
</dbReference>
<dbReference type="Proteomes" id="UP000217763">
    <property type="component" value="Chromosome"/>
</dbReference>
<dbReference type="InterPro" id="IPR003593">
    <property type="entry name" value="AAA+_ATPase"/>
</dbReference>
<evidence type="ECO:0000313" key="3">
    <source>
        <dbReference type="EMBL" id="ATG76055.1"/>
    </source>
</evidence>
<dbReference type="KEGG" id="zdf:AN401_19050"/>
<dbReference type="InterPro" id="IPR049945">
    <property type="entry name" value="AAA_22"/>
</dbReference>
<dbReference type="RefSeq" id="WP_096780414.1">
    <property type="nucleotide sequence ID" value="NZ_CP012621.1"/>
</dbReference>
<dbReference type="InterPro" id="IPR052026">
    <property type="entry name" value="ExeA_AAA_ATPase_DNA-bind"/>
</dbReference>
<dbReference type="Pfam" id="PF13401">
    <property type="entry name" value="AAA_22"/>
    <property type="match status" value="1"/>
</dbReference>
<dbReference type="InterPro" id="IPR002477">
    <property type="entry name" value="Peptidoglycan-bd-like"/>
</dbReference>
<feature type="compositionally biased region" description="Pro residues" evidence="1">
    <location>
        <begin position="337"/>
        <end position="356"/>
    </location>
</feature>
<dbReference type="SUPFAM" id="SSF47090">
    <property type="entry name" value="PGBD-like"/>
    <property type="match status" value="1"/>
</dbReference>
<feature type="region of interest" description="Disordered" evidence="1">
    <location>
        <begin position="336"/>
        <end position="357"/>
    </location>
</feature>
<dbReference type="Gene3D" id="3.90.70.10">
    <property type="entry name" value="Cysteine proteinases"/>
    <property type="match status" value="1"/>
</dbReference>
<dbReference type="GO" id="GO:0016887">
    <property type="term" value="F:ATP hydrolysis activity"/>
    <property type="evidence" value="ECO:0007669"/>
    <property type="project" value="InterPro"/>
</dbReference>
<dbReference type="EMBL" id="CP012621">
    <property type="protein sequence ID" value="ATG76055.1"/>
    <property type="molecule type" value="Genomic_DNA"/>
</dbReference>
<sequence>MYGNYFGLNDLPFSIAPDPRYLYLSQQHREALAHLQYGLSCPGGFVLLTGEVGTGKTTVCRCLLEQVPEQTDLAFILNPKCTAQELLAAICQELNIAVPEQANLKQLTDAINHHLLDTHAQGRHAVLIIDEAQNLSTEVLEQIRLLTNLETNTHKLLQIILLGQPELADKLKLPELRQLSQRITARYHLSPLTFAEMQAYIAHRLSVAGIEASLFHPNSLRRLYRLTRGIPRLINVICDRALLGAYVQRLPRVDLATMNRAATEVLGKPAARPNRWPWALAACLLALVIGAALSGWQRWLPAPGIAQLSQAAPVEEEPQAPPAEIAAEAAPAALAAAPPPEAPAVPPPAAEPPAASPGPLVQEFWHWPAGLGTDVSQVMAYRHLFTLWGLDYDPNEHPVVCRFARLHQLDCAFQDASLTTLRRQNHPAVFRLEHPEGGAVYATLTRIEGEQAEVMLGGQVRSLPLAELEAHWPGSYVLLWQPPPQYQAPLYPGSRGEAVTWLERHLASWQGRAPRRQLLRYDELLAGDIRAFQRSKGLAEDGIFGPQTGIYFSASLLEGLPRLSGPQEEPRVLHP</sequence>
<keyword evidence="4" id="KW-1185">Reference proteome</keyword>
<gene>
    <name evidence="3" type="ORF">AN401_19050</name>
</gene>
<protein>
    <submittedName>
        <fullName evidence="3">Peptidoglycan-binding protein</fullName>
    </submittedName>
</protein>
<dbReference type="CDD" id="cd00009">
    <property type="entry name" value="AAA"/>
    <property type="match status" value="1"/>
</dbReference>